<evidence type="ECO:0000256" key="7">
    <source>
        <dbReference type="ARBA" id="ARBA00023170"/>
    </source>
</evidence>
<reference evidence="10" key="3">
    <citation type="submission" date="2025-09" db="UniProtKB">
        <authorList>
            <consortium name="Ensembl"/>
        </authorList>
    </citation>
    <scope>IDENTIFICATION</scope>
</reference>
<keyword evidence="6" id="KW-1015">Disulfide bond</keyword>
<proteinExistence type="predicted"/>
<protein>
    <recommendedName>
        <fullName evidence="9">Type I cytokine receptor cytokine-binding domain-containing protein</fullName>
    </recommendedName>
</protein>
<evidence type="ECO:0000256" key="8">
    <source>
        <dbReference type="ARBA" id="ARBA00023180"/>
    </source>
</evidence>
<dbReference type="GO" id="GO:0009897">
    <property type="term" value="C:external side of plasma membrane"/>
    <property type="evidence" value="ECO:0007669"/>
    <property type="project" value="TreeGrafter"/>
</dbReference>
<evidence type="ECO:0000256" key="6">
    <source>
        <dbReference type="ARBA" id="ARBA00023157"/>
    </source>
</evidence>
<dbReference type="InterPro" id="IPR036116">
    <property type="entry name" value="FN3_sf"/>
</dbReference>
<keyword evidence="11" id="KW-1185">Reference proteome</keyword>
<reference evidence="11" key="1">
    <citation type="submission" date="2018-06" db="EMBL/GenBank/DDBJ databases">
        <title>Genome assembly of Danube salmon.</title>
        <authorList>
            <person name="Macqueen D.J."/>
            <person name="Gundappa M.K."/>
        </authorList>
    </citation>
    <scope>NUCLEOTIDE SEQUENCE [LARGE SCALE GENOMIC DNA]</scope>
</reference>
<dbReference type="InterPro" id="IPR015321">
    <property type="entry name" value="TypeI_recpt_CBD"/>
</dbReference>
<keyword evidence="4" id="KW-1133">Transmembrane helix</keyword>
<evidence type="ECO:0000313" key="11">
    <source>
        <dbReference type="Proteomes" id="UP000314982"/>
    </source>
</evidence>
<keyword evidence="2" id="KW-0812">Transmembrane</keyword>
<dbReference type="AlphaFoldDB" id="A0A4W5KPX3"/>
<keyword evidence="5" id="KW-0472">Membrane</keyword>
<dbReference type="InterPro" id="IPR003961">
    <property type="entry name" value="FN3_dom"/>
</dbReference>
<sequence>MIYVIIAYIAVGHHIANQSSLHCSSLVTSSALPEPLNLSLTWESEFLIKLSWNAPKDLDVSCKVNYMITTTIGEVKTTFKLYKEYRLSMEDAVNYTVKTNPKHCTGRTISKPVSISKPKPTELVKNFQCSLYSSKAMNCSWLPANQASDLQLYYGYPGDSKIAACSEYQYRAGQRTGCRLRGSFLEYDVYFKVNGTLDGLSVWNNFLVLPRYHVKPLAPKVKITEEGKNLILSWDPPDIGAVHCWNFILNYNKCQESLSKEIQWKHVPVTVSYDERCQYRVKLKAVYSKWCGNGGSDWSEEEIYGTFSSFFLYILSLFQNTDSDVRNTFFPKIPPGTINALLKSVRSGSSAIDHRSISTPTLKPLMTATFPLSIPLSFLASLLLKQLWISMQLLTMLLHPSF</sequence>
<evidence type="ECO:0000256" key="2">
    <source>
        <dbReference type="ARBA" id="ARBA00022692"/>
    </source>
</evidence>
<dbReference type="Ensembl" id="ENSHHUT00000014536.1">
    <property type="protein sequence ID" value="ENSHHUP00000014066.1"/>
    <property type="gene ID" value="ENSHHUG00000008689.1"/>
</dbReference>
<evidence type="ECO:0000313" key="10">
    <source>
        <dbReference type="Ensembl" id="ENSHHUP00000014066.1"/>
    </source>
</evidence>
<keyword evidence="8" id="KW-0325">Glycoprotein</keyword>
<evidence type="ECO:0000259" key="9">
    <source>
        <dbReference type="Pfam" id="PF09240"/>
    </source>
</evidence>
<keyword evidence="3" id="KW-0732">Signal</keyword>
<evidence type="ECO:0000256" key="5">
    <source>
        <dbReference type="ARBA" id="ARBA00023136"/>
    </source>
</evidence>
<name>A0A4W5KPX3_9TELE</name>
<evidence type="ECO:0000256" key="3">
    <source>
        <dbReference type="ARBA" id="ARBA00022729"/>
    </source>
</evidence>
<keyword evidence="7" id="KW-0675">Receptor</keyword>
<dbReference type="Pfam" id="PF09240">
    <property type="entry name" value="IL6Ra-bind"/>
    <property type="match status" value="1"/>
</dbReference>
<dbReference type="GeneTree" id="ENSGT00730000112044"/>
<dbReference type="PANTHER" id="PTHR23037">
    <property type="entry name" value="CYTOKINE RECEPTOR"/>
    <property type="match status" value="1"/>
</dbReference>
<dbReference type="SUPFAM" id="SSF49265">
    <property type="entry name" value="Fibronectin type III"/>
    <property type="match status" value="2"/>
</dbReference>
<dbReference type="InterPro" id="IPR013783">
    <property type="entry name" value="Ig-like_fold"/>
</dbReference>
<comment type="subcellular location">
    <subcellularLocation>
        <location evidence="1">Membrane</location>
        <topology evidence="1">Single-pass type I membrane protein</topology>
    </subcellularLocation>
</comment>
<feature type="domain" description="Type I cytokine receptor cytokine-binding" evidence="9">
    <location>
        <begin position="126"/>
        <end position="196"/>
    </location>
</feature>
<evidence type="ECO:0000256" key="4">
    <source>
        <dbReference type="ARBA" id="ARBA00022989"/>
    </source>
</evidence>
<reference evidence="10" key="2">
    <citation type="submission" date="2025-08" db="UniProtKB">
        <authorList>
            <consortium name="Ensembl"/>
        </authorList>
    </citation>
    <scope>IDENTIFICATION</scope>
</reference>
<dbReference type="STRING" id="62062.ENSHHUP00000014066"/>
<dbReference type="CDD" id="cd00063">
    <property type="entry name" value="FN3"/>
    <property type="match status" value="1"/>
</dbReference>
<dbReference type="Proteomes" id="UP000314982">
    <property type="component" value="Unassembled WGS sequence"/>
</dbReference>
<accession>A0A4W5KPX3</accession>
<evidence type="ECO:0000256" key="1">
    <source>
        <dbReference type="ARBA" id="ARBA00004479"/>
    </source>
</evidence>
<dbReference type="PANTHER" id="PTHR23037:SF28">
    <property type="entry name" value="ERYTHROPOIETIN RECEPTOR"/>
    <property type="match status" value="1"/>
</dbReference>
<dbReference type="GO" id="GO:0004896">
    <property type="term" value="F:cytokine receptor activity"/>
    <property type="evidence" value="ECO:0007669"/>
    <property type="project" value="TreeGrafter"/>
</dbReference>
<organism evidence="10 11">
    <name type="scientific">Hucho hucho</name>
    <name type="common">huchen</name>
    <dbReference type="NCBI Taxonomy" id="62062"/>
    <lineage>
        <taxon>Eukaryota</taxon>
        <taxon>Metazoa</taxon>
        <taxon>Chordata</taxon>
        <taxon>Craniata</taxon>
        <taxon>Vertebrata</taxon>
        <taxon>Euteleostomi</taxon>
        <taxon>Actinopterygii</taxon>
        <taxon>Neopterygii</taxon>
        <taxon>Teleostei</taxon>
        <taxon>Protacanthopterygii</taxon>
        <taxon>Salmoniformes</taxon>
        <taxon>Salmonidae</taxon>
        <taxon>Salmoninae</taxon>
        <taxon>Hucho</taxon>
    </lineage>
</organism>
<dbReference type="Gene3D" id="2.60.40.10">
    <property type="entry name" value="Immunoglobulins"/>
    <property type="match status" value="3"/>
</dbReference>